<dbReference type="EC" id="1.1.3.-" evidence="7"/>
<keyword evidence="2" id="KW-0285">Flavoprotein</keyword>
<keyword evidence="3" id="KW-0274">FAD</keyword>
<comment type="similarity">
    <text evidence="5">Belongs to the L2HGDH family.</text>
</comment>
<protein>
    <submittedName>
        <fullName evidence="7">L-2-hydroxyglutarate oxidase</fullName>
        <ecNumber evidence="7">1.1.3.-</ecNumber>
    </submittedName>
</protein>
<dbReference type="NCBIfam" id="NF008726">
    <property type="entry name" value="PRK11728.1"/>
    <property type="match status" value="1"/>
</dbReference>
<keyword evidence="4 7" id="KW-0560">Oxidoreductase</keyword>
<dbReference type="AlphaFoldDB" id="A0A941D711"/>
<dbReference type="PANTHER" id="PTHR43104:SF2">
    <property type="entry name" value="L-2-HYDROXYGLUTARATE DEHYDROGENASE, MITOCHONDRIAL"/>
    <property type="match status" value="1"/>
</dbReference>
<dbReference type="RefSeq" id="WP_211602279.1">
    <property type="nucleotide sequence ID" value="NZ_JAGSNF010000008.1"/>
</dbReference>
<evidence type="ECO:0000256" key="2">
    <source>
        <dbReference type="ARBA" id="ARBA00022630"/>
    </source>
</evidence>
<dbReference type="Gene3D" id="3.30.9.10">
    <property type="entry name" value="D-Amino Acid Oxidase, subunit A, domain 2"/>
    <property type="match status" value="1"/>
</dbReference>
<evidence type="ECO:0000259" key="6">
    <source>
        <dbReference type="Pfam" id="PF01266"/>
    </source>
</evidence>
<name>A0A941D711_9MICO</name>
<dbReference type="Gene3D" id="3.50.50.60">
    <property type="entry name" value="FAD/NAD(P)-binding domain"/>
    <property type="match status" value="1"/>
</dbReference>
<dbReference type="Proteomes" id="UP000677016">
    <property type="component" value="Unassembled WGS sequence"/>
</dbReference>
<evidence type="ECO:0000256" key="3">
    <source>
        <dbReference type="ARBA" id="ARBA00022827"/>
    </source>
</evidence>
<proteinExistence type="inferred from homology"/>
<comment type="cofactor">
    <cofactor evidence="1">
        <name>FAD</name>
        <dbReference type="ChEBI" id="CHEBI:57692"/>
    </cofactor>
</comment>
<evidence type="ECO:0000256" key="1">
    <source>
        <dbReference type="ARBA" id="ARBA00001974"/>
    </source>
</evidence>
<evidence type="ECO:0000313" key="8">
    <source>
        <dbReference type="Proteomes" id="UP000677016"/>
    </source>
</evidence>
<dbReference type="InterPro" id="IPR036188">
    <property type="entry name" value="FAD/NAD-bd_sf"/>
</dbReference>
<keyword evidence="8" id="KW-1185">Reference proteome</keyword>
<sequence length="394" mass="41810">MTRSVLVVGGGVVGLAVADRVLREDPAARVTVLEKEDGWATHQTGRNSGVVHSGLYYPPGSAKARWCRAGAEALLAFAAEEGVPQARTGKLVVATAPEELPRLAALHERGLANGLAVRRVDAEEAREHEPHVAALAALHVPETGVVDYAAVSAALVRRLRAAGADLRTGTTVLGGREDARGVTVATSTGEERADVVVTCAGLHTDTVARRLGHDPFVRVVPFRGEYHELAPEAAHLVRGLVYPVPDPDLPFLGVHLTRGVDGVVHAGPNAVPALAREGYGWGVVSARDLAGTLAWPGTWRLARRQARTGPAEVTRSLSRRRFADSVRRLVPEVRDEHLRPSPAGVRAQAVRPDRTLVDDFLVERTARCAHVLNAPSPAATASLEIAGHVVGHLP</sequence>
<dbReference type="GO" id="GO:0047545">
    <property type="term" value="F:(S)-2-hydroxyglutarate dehydrogenase activity"/>
    <property type="evidence" value="ECO:0007669"/>
    <property type="project" value="TreeGrafter"/>
</dbReference>
<reference evidence="7" key="1">
    <citation type="submission" date="2021-04" db="EMBL/GenBank/DDBJ databases">
        <title>Phycicoccus avicenniae sp. nov., a novel endophytic actinomycetes isolated from branch of Avicennia mariana.</title>
        <authorList>
            <person name="Tuo L."/>
        </authorList>
    </citation>
    <scope>NUCLEOTIDE SEQUENCE</scope>
    <source>
        <strain evidence="7">BSK3Z-2</strain>
    </source>
</reference>
<comment type="caution">
    <text evidence="7">The sequence shown here is derived from an EMBL/GenBank/DDBJ whole genome shotgun (WGS) entry which is preliminary data.</text>
</comment>
<evidence type="ECO:0000313" key="7">
    <source>
        <dbReference type="EMBL" id="MBR7743020.1"/>
    </source>
</evidence>
<dbReference type="InterPro" id="IPR006076">
    <property type="entry name" value="FAD-dep_OxRdtase"/>
</dbReference>
<evidence type="ECO:0000256" key="5">
    <source>
        <dbReference type="ARBA" id="ARBA00037941"/>
    </source>
</evidence>
<gene>
    <name evidence="7" type="primary">lhgO</name>
    <name evidence="7" type="ORF">KC207_06930</name>
</gene>
<accession>A0A941D711</accession>
<feature type="domain" description="FAD dependent oxidoreductase" evidence="6">
    <location>
        <begin position="5"/>
        <end position="386"/>
    </location>
</feature>
<dbReference type="EMBL" id="JAGSNF010000008">
    <property type="protein sequence ID" value="MBR7743020.1"/>
    <property type="molecule type" value="Genomic_DNA"/>
</dbReference>
<dbReference type="Pfam" id="PF01266">
    <property type="entry name" value="DAO"/>
    <property type="match status" value="1"/>
</dbReference>
<evidence type="ECO:0000256" key="4">
    <source>
        <dbReference type="ARBA" id="ARBA00023002"/>
    </source>
</evidence>
<dbReference type="GO" id="GO:0005737">
    <property type="term" value="C:cytoplasm"/>
    <property type="evidence" value="ECO:0007669"/>
    <property type="project" value="TreeGrafter"/>
</dbReference>
<organism evidence="7 8">
    <name type="scientific">Phycicoccus avicenniae</name>
    <dbReference type="NCBI Taxonomy" id="2828860"/>
    <lineage>
        <taxon>Bacteria</taxon>
        <taxon>Bacillati</taxon>
        <taxon>Actinomycetota</taxon>
        <taxon>Actinomycetes</taxon>
        <taxon>Micrococcales</taxon>
        <taxon>Intrasporangiaceae</taxon>
        <taxon>Phycicoccus</taxon>
    </lineage>
</organism>
<dbReference type="SUPFAM" id="SSF51905">
    <property type="entry name" value="FAD/NAD(P)-binding domain"/>
    <property type="match status" value="1"/>
</dbReference>
<dbReference type="PANTHER" id="PTHR43104">
    <property type="entry name" value="L-2-HYDROXYGLUTARATE DEHYDROGENASE, MITOCHONDRIAL"/>
    <property type="match status" value="1"/>
</dbReference>